<dbReference type="AlphaFoldDB" id="A0A377J5Q9"/>
<evidence type="ECO:0000313" key="1">
    <source>
        <dbReference type="EMBL" id="STO97791.1"/>
    </source>
</evidence>
<reference evidence="1 2" key="1">
    <citation type="submission" date="2018-06" db="EMBL/GenBank/DDBJ databases">
        <authorList>
            <consortium name="Pathogen Informatics"/>
            <person name="Doyle S."/>
        </authorList>
    </citation>
    <scope>NUCLEOTIDE SEQUENCE [LARGE SCALE GENOMIC DNA]</scope>
    <source>
        <strain evidence="1 2">NCTC12410</strain>
    </source>
</reference>
<name>A0A377J5Q9_9HELI</name>
<protein>
    <recommendedName>
        <fullName evidence="3">PD-(D/E)XK nuclease family protein</fullName>
    </recommendedName>
</protein>
<dbReference type="OrthoDB" id="6346224at2"/>
<dbReference type="InterPro" id="IPR029470">
    <property type="entry name" value="PDDEXK_4"/>
</dbReference>
<dbReference type="InterPro" id="IPR011856">
    <property type="entry name" value="tRNA_endonuc-like_dom_sf"/>
</dbReference>
<proteinExistence type="predicted"/>
<gene>
    <name evidence="1" type="ORF">NCTC12410_01628</name>
</gene>
<dbReference type="RefSeq" id="WP_115012001.1">
    <property type="nucleotide sequence ID" value="NZ_UGHV01000001.1"/>
</dbReference>
<sequence length="483" mass="56128">MKDFAKGLKAANEKFQQEKKEGRCDFNIFEALKVEMKENYHSAFLAYLLDSNKGHYQTIFLEKFLERIANTQGLKTKLTHFKSKDCESITTESAIHQNRRIDILMKFNNGSHIIIENKINAYDQEAQIRDYVESLHKQGVGAEQILVIYLTKDNAEPSDDSLCKWEIQKHEIVDSSGTPKAYYLGISYEWIKEWLEKDCLKSIEKEGLKSINGKTKAENGLNKIILCLNQYIEILNSHILNTSKTPNKKETKEYILDCVMQNADFTNKALEILSKDKQDNKEQQECYEILKEHKNAIQDSILQDFYNAVKCYCRDKELLKIGNTIWYAENYENGILFYKKADKDKAESGREMVYLFFAIKGETSACFTADAYGAKELDGKDFINKAFEYGEYFKKEAKGAGLNSYKPYLKDYKTFQPKCENELELCKWIYSGTQDSNTKEKVLNKVVQKFIPFFKAFANKPLIKEYIDKYSKLFNDYAKTLEG</sequence>
<organism evidence="1 2">
    <name type="scientific">Helicobacter canis</name>
    <dbReference type="NCBI Taxonomy" id="29419"/>
    <lineage>
        <taxon>Bacteria</taxon>
        <taxon>Pseudomonadati</taxon>
        <taxon>Campylobacterota</taxon>
        <taxon>Epsilonproteobacteria</taxon>
        <taxon>Campylobacterales</taxon>
        <taxon>Helicobacteraceae</taxon>
        <taxon>Helicobacter</taxon>
    </lineage>
</organism>
<dbReference type="Proteomes" id="UP000254841">
    <property type="component" value="Unassembled WGS sequence"/>
</dbReference>
<dbReference type="GO" id="GO:0003676">
    <property type="term" value="F:nucleic acid binding"/>
    <property type="evidence" value="ECO:0007669"/>
    <property type="project" value="InterPro"/>
</dbReference>
<evidence type="ECO:0000313" key="2">
    <source>
        <dbReference type="Proteomes" id="UP000254841"/>
    </source>
</evidence>
<accession>A0A377J5Q9</accession>
<dbReference type="Gene3D" id="3.40.1350.10">
    <property type="match status" value="1"/>
</dbReference>
<dbReference type="Pfam" id="PF14281">
    <property type="entry name" value="PDDEXK_4"/>
    <property type="match status" value="1"/>
</dbReference>
<dbReference type="EMBL" id="UGHV01000001">
    <property type="protein sequence ID" value="STO97791.1"/>
    <property type="molecule type" value="Genomic_DNA"/>
</dbReference>
<evidence type="ECO:0008006" key="3">
    <source>
        <dbReference type="Google" id="ProtNLM"/>
    </source>
</evidence>